<dbReference type="EMBL" id="CP059693">
    <property type="protein sequence ID" value="WDE12579.1"/>
    <property type="molecule type" value="Genomic_DNA"/>
</dbReference>
<feature type="domain" description="TauD/TfdA-like" evidence="4">
    <location>
        <begin position="39"/>
        <end position="319"/>
    </location>
</feature>
<dbReference type="InterPro" id="IPR050411">
    <property type="entry name" value="AlphaKG_dependent_hydroxylases"/>
</dbReference>
<dbReference type="Gene3D" id="3.60.130.10">
    <property type="entry name" value="Clavaminate synthase-like"/>
    <property type="match status" value="1"/>
</dbReference>
<evidence type="ECO:0000313" key="5">
    <source>
        <dbReference type="EMBL" id="WDE12579.1"/>
    </source>
</evidence>
<dbReference type="PANTHER" id="PTHR10696:SF56">
    <property type="entry name" value="TAUD_TFDA-LIKE DOMAIN-CONTAINING PROTEIN"/>
    <property type="match status" value="1"/>
</dbReference>
<keyword evidence="2" id="KW-0560">Oxidoreductase</keyword>
<proteinExistence type="predicted"/>
<organism evidence="5 6">
    <name type="scientific">Thalassomonas haliotis</name>
    <dbReference type="NCBI Taxonomy" id="485448"/>
    <lineage>
        <taxon>Bacteria</taxon>
        <taxon>Pseudomonadati</taxon>
        <taxon>Pseudomonadota</taxon>
        <taxon>Gammaproteobacteria</taxon>
        <taxon>Alteromonadales</taxon>
        <taxon>Colwelliaceae</taxon>
        <taxon>Thalassomonas</taxon>
    </lineage>
</organism>
<dbReference type="Proteomes" id="UP001215231">
    <property type="component" value="Chromosome"/>
</dbReference>
<keyword evidence="5" id="KW-0223">Dioxygenase</keyword>
<evidence type="ECO:0000256" key="1">
    <source>
        <dbReference type="ARBA" id="ARBA00001954"/>
    </source>
</evidence>
<dbReference type="InterPro" id="IPR003819">
    <property type="entry name" value="TauD/TfdA-like"/>
</dbReference>
<dbReference type="RefSeq" id="WP_274052860.1">
    <property type="nucleotide sequence ID" value="NZ_CP059693.1"/>
</dbReference>
<evidence type="ECO:0000256" key="3">
    <source>
        <dbReference type="ARBA" id="ARBA00023194"/>
    </source>
</evidence>
<evidence type="ECO:0000313" key="6">
    <source>
        <dbReference type="Proteomes" id="UP001215231"/>
    </source>
</evidence>
<gene>
    <name evidence="5" type="ORF">H3N35_03620</name>
</gene>
<accession>A0ABY7VH87</accession>
<dbReference type="InterPro" id="IPR042098">
    <property type="entry name" value="TauD-like_sf"/>
</dbReference>
<keyword evidence="6" id="KW-1185">Reference proteome</keyword>
<dbReference type="PANTHER" id="PTHR10696">
    <property type="entry name" value="GAMMA-BUTYROBETAINE HYDROXYLASE-RELATED"/>
    <property type="match status" value="1"/>
</dbReference>
<keyword evidence="3" id="KW-0045">Antibiotic biosynthesis</keyword>
<reference evidence="5 6" key="1">
    <citation type="journal article" date="2022" name="Mar. Drugs">
        <title>Bioassay-Guided Fractionation Leads to the Detection of Cholic Acid Generated by the Rare Thalassomonas sp.</title>
        <authorList>
            <person name="Pheiffer F."/>
            <person name="Schneider Y.K."/>
            <person name="Hansen E.H."/>
            <person name="Andersen J.H."/>
            <person name="Isaksson J."/>
            <person name="Busche T."/>
            <person name="R C."/>
            <person name="Kalinowski J."/>
            <person name="Zyl L.V."/>
            <person name="Trindade M."/>
        </authorList>
    </citation>
    <scope>NUCLEOTIDE SEQUENCE [LARGE SCALE GENOMIC DNA]</scope>
    <source>
        <strain evidence="5 6">A5K-61T</strain>
    </source>
</reference>
<sequence>MSVNPEVQYPSIAVKPLFEGGRLPLLVTPAGNASLKHCLNDIQRLVSKELYLSGGLLLRGFELDAEMQFNHFCQSFGDDLLNYDYASTPRSQVNKGVYTSTEYPAHQSIPLHNEQAYTTSWPMKIWFNCVTASAEGGETPIADSRRVYQELDADIKEKFTKHGLLYVRNYGNGLDLPWQKAFNTQSKADVEAFCKSNQINYVWKEDGELQTRQVCQAVAQHPFTRDMVWFNQAHLFHVSNLDPAIRETLLSIVGEQDLPRNVYYGNGEVIADHELEHIRQVLKRCQVSFPWQVGDIMMLDNMLSAHARSPFKGERKVIVAMAEPHN</sequence>
<evidence type="ECO:0000259" key="4">
    <source>
        <dbReference type="Pfam" id="PF02668"/>
    </source>
</evidence>
<comment type="cofactor">
    <cofactor evidence="1">
        <name>Fe(2+)</name>
        <dbReference type="ChEBI" id="CHEBI:29033"/>
    </cofactor>
</comment>
<name>A0ABY7VH87_9GAMM</name>
<dbReference type="GO" id="GO:0051213">
    <property type="term" value="F:dioxygenase activity"/>
    <property type="evidence" value="ECO:0007669"/>
    <property type="project" value="UniProtKB-KW"/>
</dbReference>
<dbReference type="Pfam" id="PF02668">
    <property type="entry name" value="TauD"/>
    <property type="match status" value="1"/>
</dbReference>
<protein>
    <submittedName>
        <fullName evidence="5">TauD/TfdA family dioxygenase</fullName>
    </submittedName>
</protein>
<evidence type="ECO:0000256" key="2">
    <source>
        <dbReference type="ARBA" id="ARBA00023002"/>
    </source>
</evidence>
<dbReference type="SUPFAM" id="SSF51197">
    <property type="entry name" value="Clavaminate synthase-like"/>
    <property type="match status" value="1"/>
</dbReference>